<dbReference type="InterPro" id="IPR004360">
    <property type="entry name" value="Glyas_Fos-R_dOase_dom"/>
</dbReference>
<evidence type="ECO:0000313" key="3">
    <source>
        <dbReference type="EMBL" id="GGA09388.1"/>
    </source>
</evidence>
<dbReference type="AlphaFoldDB" id="A0A916QT91"/>
<dbReference type="InterPro" id="IPR052164">
    <property type="entry name" value="Anthracycline_SecMetBiosynth"/>
</dbReference>
<dbReference type="Gene3D" id="3.10.180.10">
    <property type="entry name" value="2,3-Dihydroxybiphenyl 1,2-Dioxygenase, domain 1"/>
    <property type="match status" value="1"/>
</dbReference>
<accession>A0A916QT91</accession>
<feature type="domain" description="VOC" evidence="2">
    <location>
        <begin position="8"/>
        <end position="124"/>
    </location>
</feature>
<dbReference type="PANTHER" id="PTHR33993:SF2">
    <property type="entry name" value="VOC DOMAIN-CONTAINING PROTEIN"/>
    <property type="match status" value="1"/>
</dbReference>
<dbReference type="Pfam" id="PF00903">
    <property type="entry name" value="Glyoxalase"/>
    <property type="match status" value="1"/>
</dbReference>
<evidence type="ECO:0000256" key="1">
    <source>
        <dbReference type="SAM" id="MobiDB-lite"/>
    </source>
</evidence>
<keyword evidence="4" id="KW-1185">Reference proteome</keyword>
<comment type="caution">
    <text evidence="3">The sequence shown here is derived from an EMBL/GenBank/DDBJ whole genome shotgun (WGS) entry which is preliminary data.</text>
</comment>
<feature type="region of interest" description="Disordered" evidence="1">
    <location>
        <begin position="41"/>
        <end position="70"/>
    </location>
</feature>
<dbReference type="PANTHER" id="PTHR33993">
    <property type="entry name" value="GLYOXALASE-RELATED"/>
    <property type="match status" value="1"/>
</dbReference>
<sequence length="125" mass="12928">MSSTTENALVWAEIPTTDMDRAIKYYGAVTGVDLTLDESGPNPTATFPVDADGPAASGHIYPGTPAPRGTGPTIHLAVKGGLEQTLGRVAEAGGQVLSEPITIPAGRFAYTLDPDGNSVGMFERL</sequence>
<dbReference type="Proteomes" id="UP000628017">
    <property type="component" value="Unassembled WGS sequence"/>
</dbReference>
<proteinExistence type="predicted"/>
<gene>
    <name evidence="3" type="ORF">GCM10011498_06660</name>
</gene>
<evidence type="ECO:0000313" key="4">
    <source>
        <dbReference type="Proteomes" id="UP000628017"/>
    </source>
</evidence>
<dbReference type="InterPro" id="IPR037523">
    <property type="entry name" value="VOC_core"/>
</dbReference>
<dbReference type="InterPro" id="IPR029068">
    <property type="entry name" value="Glyas_Bleomycin-R_OHBP_Dase"/>
</dbReference>
<dbReference type="PROSITE" id="PS51819">
    <property type="entry name" value="VOC"/>
    <property type="match status" value="1"/>
</dbReference>
<dbReference type="CDD" id="cd07247">
    <property type="entry name" value="SgaA_N_like"/>
    <property type="match status" value="1"/>
</dbReference>
<evidence type="ECO:0000259" key="2">
    <source>
        <dbReference type="PROSITE" id="PS51819"/>
    </source>
</evidence>
<reference evidence="3" key="1">
    <citation type="journal article" date="2014" name="Int. J. Syst. Evol. Microbiol.">
        <title>Complete genome sequence of Corynebacterium casei LMG S-19264T (=DSM 44701T), isolated from a smear-ripened cheese.</title>
        <authorList>
            <consortium name="US DOE Joint Genome Institute (JGI-PGF)"/>
            <person name="Walter F."/>
            <person name="Albersmeier A."/>
            <person name="Kalinowski J."/>
            <person name="Ruckert C."/>
        </authorList>
    </citation>
    <scope>NUCLEOTIDE SEQUENCE</scope>
    <source>
        <strain evidence="3">CGMCC 1.15880</strain>
    </source>
</reference>
<dbReference type="EMBL" id="BMKA01000001">
    <property type="protein sequence ID" value="GGA09388.1"/>
    <property type="molecule type" value="Genomic_DNA"/>
</dbReference>
<protein>
    <submittedName>
        <fullName evidence="3">Glyoxalase</fullName>
    </submittedName>
</protein>
<reference evidence="3" key="2">
    <citation type="submission" date="2020-09" db="EMBL/GenBank/DDBJ databases">
        <authorList>
            <person name="Sun Q."/>
            <person name="Zhou Y."/>
        </authorList>
    </citation>
    <scope>NUCLEOTIDE SEQUENCE</scope>
    <source>
        <strain evidence="3">CGMCC 1.15880</strain>
    </source>
</reference>
<name>A0A916QT91_9RHOB</name>
<organism evidence="3 4">
    <name type="scientific">Neptunicoccus cionae</name>
    <dbReference type="NCBI Taxonomy" id="2035344"/>
    <lineage>
        <taxon>Bacteria</taxon>
        <taxon>Pseudomonadati</taxon>
        <taxon>Pseudomonadota</taxon>
        <taxon>Alphaproteobacteria</taxon>
        <taxon>Rhodobacterales</taxon>
        <taxon>Paracoccaceae</taxon>
        <taxon>Neptunicoccus</taxon>
    </lineage>
</organism>
<dbReference type="RefSeq" id="WP_188670884.1">
    <property type="nucleotide sequence ID" value="NZ_BMKA01000001.1"/>
</dbReference>
<dbReference type="SUPFAM" id="SSF54593">
    <property type="entry name" value="Glyoxalase/Bleomycin resistance protein/Dihydroxybiphenyl dioxygenase"/>
    <property type="match status" value="1"/>
</dbReference>